<dbReference type="InterPro" id="IPR004360">
    <property type="entry name" value="Glyas_Fos-R_dOase_dom"/>
</dbReference>
<organism evidence="2 3">
    <name type="scientific">Dactylosporangium maewongense</name>
    <dbReference type="NCBI Taxonomy" id="634393"/>
    <lineage>
        <taxon>Bacteria</taxon>
        <taxon>Bacillati</taxon>
        <taxon>Actinomycetota</taxon>
        <taxon>Actinomycetes</taxon>
        <taxon>Micromonosporales</taxon>
        <taxon>Micromonosporaceae</taxon>
        <taxon>Dactylosporangium</taxon>
    </lineage>
</organism>
<evidence type="ECO:0000313" key="2">
    <source>
        <dbReference type="EMBL" id="GAA1555058.1"/>
    </source>
</evidence>
<dbReference type="InterPro" id="IPR029068">
    <property type="entry name" value="Glyas_Bleomycin-R_OHBP_Dase"/>
</dbReference>
<comment type="caution">
    <text evidence="2">The sequence shown here is derived from an EMBL/GenBank/DDBJ whole genome shotgun (WGS) entry which is preliminary data.</text>
</comment>
<dbReference type="Proteomes" id="UP001501470">
    <property type="component" value="Unassembled WGS sequence"/>
</dbReference>
<dbReference type="EMBL" id="BAAAQD010000024">
    <property type="protein sequence ID" value="GAA1555058.1"/>
    <property type="molecule type" value="Genomic_DNA"/>
</dbReference>
<keyword evidence="3" id="KW-1185">Reference proteome</keyword>
<reference evidence="3" key="1">
    <citation type="journal article" date="2019" name="Int. J. Syst. Evol. Microbiol.">
        <title>The Global Catalogue of Microorganisms (GCM) 10K type strain sequencing project: providing services to taxonomists for standard genome sequencing and annotation.</title>
        <authorList>
            <consortium name="The Broad Institute Genomics Platform"/>
            <consortium name="The Broad Institute Genome Sequencing Center for Infectious Disease"/>
            <person name="Wu L."/>
            <person name="Ma J."/>
        </authorList>
    </citation>
    <scope>NUCLEOTIDE SEQUENCE [LARGE SCALE GENOMIC DNA]</scope>
    <source>
        <strain evidence="3">JCM 15933</strain>
    </source>
</reference>
<protein>
    <submittedName>
        <fullName evidence="2">VOC family protein</fullName>
    </submittedName>
</protein>
<evidence type="ECO:0000313" key="3">
    <source>
        <dbReference type="Proteomes" id="UP001501470"/>
    </source>
</evidence>
<dbReference type="RefSeq" id="WP_344510384.1">
    <property type="nucleotide sequence ID" value="NZ_BAAAQD010000024.1"/>
</dbReference>
<dbReference type="Gene3D" id="3.10.180.10">
    <property type="entry name" value="2,3-Dihydroxybiphenyl 1,2-Dioxygenase, domain 1"/>
    <property type="match status" value="1"/>
</dbReference>
<name>A0ABP4N3P0_9ACTN</name>
<proteinExistence type="predicted"/>
<dbReference type="Pfam" id="PF00903">
    <property type="entry name" value="Glyoxalase"/>
    <property type="match status" value="1"/>
</dbReference>
<gene>
    <name evidence="2" type="ORF">GCM10009827_089850</name>
</gene>
<dbReference type="InterPro" id="IPR037523">
    <property type="entry name" value="VOC_core"/>
</dbReference>
<dbReference type="PROSITE" id="PS51819">
    <property type="entry name" value="VOC"/>
    <property type="match status" value="1"/>
</dbReference>
<dbReference type="SUPFAM" id="SSF54593">
    <property type="entry name" value="Glyoxalase/Bleomycin resistance protein/Dihydroxybiphenyl dioxygenase"/>
    <property type="match status" value="1"/>
</dbReference>
<sequence length="120" mass="13245">MLTDSKAFSGFSTGDVPAAKRFYSETLGLTVDEEHGMLHLRLAGDKDVLIYPKPDHQPATFTVLNFPVEDIEAAVDELIRRGVTFEQYETTDAKGIHRAGGPLIAWFRDPAGNILSVLQQ</sequence>
<accession>A0ABP4N3P0</accession>
<evidence type="ECO:0000259" key="1">
    <source>
        <dbReference type="PROSITE" id="PS51819"/>
    </source>
</evidence>
<feature type="domain" description="VOC" evidence="1">
    <location>
        <begin position="5"/>
        <end position="120"/>
    </location>
</feature>